<dbReference type="AlphaFoldDB" id="A0A835H9W5"/>
<dbReference type="InterPro" id="IPR029063">
    <property type="entry name" value="SAM-dependent_MTases_sf"/>
</dbReference>
<accession>A0A835H9W5</accession>
<dbReference type="InterPro" id="IPR050390">
    <property type="entry name" value="C5-Methyltransferase"/>
</dbReference>
<gene>
    <name evidence="2" type="ORF">IFM89_034256</name>
</gene>
<organism evidence="2 3">
    <name type="scientific">Coptis chinensis</name>
    <dbReference type="NCBI Taxonomy" id="261450"/>
    <lineage>
        <taxon>Eukaryota</taxon>
        <taxon>Viridiplantae</taxon>
        <taxon>Streptophyta</taxon>
        <taxon>Embryophyta</taxon>
        <taxon>Tracheophyta</taxon>
        <taxon>Spermatophyta</taxon>
        <taxon>Magnoliopsida</taxon>
        <taxon>Ranunculales</taxon>
        <taxon>Ranunculaceae</taxon>
        <taxon>Coptidoideae</taxon>
        <taxon>Coptis</taxon>
    </lineage>
</organism>
<dbReference type="GO" id="GO:0003886">
    <property type="term" value="F:DNA (cytosine-5-)-methyltransferase activity"/>
    <property type="evidence" value="ECO:0007669"/>
    <property type="project" value="TreeGrafter"/>
</dbReference>
<feature type="non-terminal residue" evidence="2">
    <location>
        <position position="1"/>
    </location>
</feature>
<dbReference type="InterPro" id="IPR043151">
    <property type="entry name" value="BAH_sf"/>
</dbReference>
<dbReference type="Gene3D" id="3.40.50.150">
    <property type="entry name" value="Vaccinia Virus protein VP39"/>
    <property type="match status" value="1"/>
</dbReference>
<dbReference type="PANTHER" id="PTHR10629:SF50">
    <property type="entry name" value="DNA (CYTOSINE-5)-METHYLTRANSFERASE CMT3"/>
    <property type="match status" value="1"/>
</dbReference>
<dbReference type="EMBL" id="JADFTS010000008">
    <property type="protein sequence ID" value="KAF9594634.1"/>
    <property type="molecule type" value="Genomic_DNA"/>
</dbReference>
<dbReference type="PROSITE" id="PS51038">
    <property type="entry name" value="BAH"/>
    <property type="match status" value="1"/>
</dbReference>
<dbReference type="GO" id="GO:0044027">
    <property type="term" value="P:negative regulation of gene expression via chromosomal CpG island methylation"/>
    <property type="evidence" value="ECO:0007669"/>
    <property type="project" value="TreeGrafter"/>
</dbReference>
<reference evidence="2 3" key="1">
    <citation type="submission" date="2020-10" db="EMBL/GenBank/DDBJ databases">
        <title>The Coptis chinensis genome and diversification of protoberbering-type alkaloids.</title>
        <authorList>
            <person name="Wang B."/>
            <person name="Shu S."/>
            <person name="Song C."/>
            <person name="Liu Y."/>
        </authorList>
    </citation>
    <scope>NUCLEOTIDE SEQUENCE [LARGE SCALE GENOMIC DNA]</scope>
    <source>
        <strain evidence="2">HL-2020</strain>
        <tissue evidence="2">Leaf</tissue>
    </source>
</reference>
<comment type="caution">
    <text evidence="2">The sequence shown here is derived from an EMBL/GenBank/DDBJ whole genome shotgun (WGS) entry which is preliminary data.</text>
</comment>
<name>A0A835H9W5_9MAGN</name>
<dbReference type="Proteomes" id="UP000631114">
    <property type="component" value="Unassembled WGS sequence"/>
</dbReference>
<dbReference type="OrthoDB" id="5376140at2759"/>
<dbReference type="InterPro" id="IPR001025">
    <property type="entry name" value="BAH_dom"/>
</dbReference>
<keyword evidence="3" id="KW-1185">Reference proteome</keyword>
<protein>
    <recommendedName>
        <fullName evidence="1">BAH domain-containing protein</fullName>
    </recommendedName>
</protein>
<dbReference type="GO" id="GO:0003682">
    <property type="term" value="F:chromatin binding"/>
    <property type="evidence" value="ECO:0007669"/>
    <property type="project" value="InterPro"/>
</dbReference>
<evidence type="ECO:0000313" key="2">
    <source>
        <dbReference type="EMBL" id="KAF9594634.1"/>
    </source>
</evidence>
<dbReference type="PANTHER" id="PTHR10629">
    <property type="entry name" value="CYTOSINE-SPECIFIC METHYLTRANSFERASE"/>
    <property type="match status" value="1"/>
</dbReference>
<dbReference type="SUPFAM" id="SSF53335">
    <property type="entry name" value="S-adenosyl-L-methionine-dependent methyltransferases"/>
    <property type="match status" value="1"/>
</dbReference>
<sequence>WMGAPNDTTWQGVSFLPPDFPAFATKSGKDLNYTGKIVEFFESDNKEPYFRAQWFYRLADTVFKEVVTKELNNTFDKRHVFYSEVRDNNPLEVPSNLLHLFSGCGLCLGAVTSGVKLVTKWAVDLNKDACKSLELNHPDTKEWQKLCVNFSLLGTQSSTKHQRELSFSEEDVVGDEDTIPAGAYEVGKILDICYGNPNENAKPGLYYKKSRTTIVSYALIEGKLKNVHGLKEDIESYDFAFNFVVGFSLISFRMLWHLDFVVSLNECIKARSEKAGLAFHLGCCIVAHMAQSWYKKTSTGMVAVDTESGL</sequence>
<evidence type="ECO:0000313" key="3">
    <source>
        <dbReference type="Proteomes" id="UP000631114"/>
    </source>
</evidence>
<dbReference type="GO" id="GO:0005634">
    <property type="term" value="C:nucleus"/>
    <property type="evidence" value="ECO:0007669"/>
    <property type="project" value="TreeGrafter"/>
</dbReference>
<dbReference type="GO" id="GO:0003677">
    <property type="term" value="F:DNA binding"/>
    <property type="evidence" value="ECO:0007669"/>
    <property type="project" value="TreeGrafter"/>
</dbReference>
<proteinExistence type="predicted"/>
<evidence type="ECO:0000259" key="1">
    <source>
        <dbReference type="PROSITE" id="PS51038"/>
    </source>
</evidence>
<dbReference type="Gene3D" id="2.30.30.490">
    <property type="match status" value="1"/>
</dbReference>
<feature type="domain" description="BAH" evidence="1">
    <location>
        <begin position="13"/>
        <end position="134"/>
    </location>
</feature>